<feature type="compositionally biased region" description="Polar residues" evidence="1">
    <location>
        <begin position="336"/>
        <end position="355"/>
    </location>
</feature>
<feature type="compositionally biased region" description="Low complexity" evidence="1">
    <location>
        <begin position="500"/>
        <end position="520"/>
    </location>
</feature>
<feature type="compositionally biased region" description="Gly residues" evidence="1">
    <location>
        <begin position="545"/>
        <end position="567"/>
    </location>
</feature>
<evidence type="ECO:0000256" key="1">
    <source>
        <dbReference type="SAM" id="MobiDB-lite"/>
    </source>
</evidence>
<dbReference type="InterPro" id="IPR013655">
    <property type="entry name" value="PAS_fold_3"/>
</dbReference>
<feature type="compositionally biased region" description="Polar residues" evidence="1">
    <location>
        <begin position="273"/>
        <end position="298"/>
    </location>
</feature>
<organism evidence="3 4">
    <name type="scientific">Coniosporium apollinis</name>
    <dbReference type="NCBI Taxonomy" id="61459"/>
    <lineage>
        <taxon>Eukaryota</taxon>
        <taxon>Fungi</taxon>
        <taxon>Dikarya</taxon>
        <taxon>Ascomycota</taxon>
        <taxon>Pezizomycotina</taxon>
        <taxon>Dothideomycetes</taxon>
        <taxon>Dothideomycetes incertae sedis</taxon>
        <taxon>Coniosporium</taxon>
    </lineage>
</organism>
<dbReference type="SUPFAM" id="SSF55785">
    <property type="entry name" value="PYP-like sensor domain (PAS domain)"/>
    <property type="match status" value="1"/>
</dbReference>
<dbReference type="Gene3D" id="3.30.450.20">
    <property type="entry name" value="PAS domain"/>
    <property type="match status" value="1"/>
</dbReference>
<dbReference type="PROSITE" id="PS50112">
    <property type="entry name" value="PAS"/>
    <property type="match status" value="1"/>
</dbReference>
<dbReference type="InterPro" id="IPR035965">
    <property type="entry name" value="PAS-like_dom_sf"/>
</dbReference>
<keyword evidence="4" id="KW-1185">Reference proteome</keyword>
<evidence type="ECO:0000313" key="3">
    <source>
        <dbReference type="EMBL" id="KAJ9669803.1"/>
    </source>
</evidence>
<comment type="caution">
    <text evidence="3">The sequence shown here is derived from an EMBL/GenBank/DDBJ whole genome shotgun (WGS) entry which is preliminary data.</text>
</comment>
<feature type="domain" description="PAS" evidence="2">
    <location>
        <begin position="1"/>
        <end position="63"/>
    </location>
</feature>
<sequence length="575" mass="62257">METTFITIHDLSPEARILYSSDSIVDILGHTPDEVLNRSCWNFFHPDEIPYAQEFHKRGVTLDKAAVLAYCQIKNRNGQWVGCECCFTVVYDVMVVCTSIYRRGMTSQKRAVEAPIVRKLFSSSPKDPRYHMLSHLSTKFNQAAKQQTHEPRAALFLNRFTRTLTIMYATSGIEQIIGISGDEMKGRSFYYCIQENCLEDAVRVLETAKGNDSIAYLRFWFRDPRQDDAARAQPDTSEDDSADESMTDATSLEDEDEGGVQLEGHETSHSAEGGTSNSRTSDEISPTDSRQRSSTNSMDIDRPTNSDEQPASRGSSRDSVNATGTHAAIFGHPTRARSSTSSVPPLSPNGRSDNGYQPIELEAVVSCTSDGLVVCLRRARPIIPPSAQPQAPAAQPVYANGLFAAPWAPEPMYLPPLPQLPPQHYGAPPVAQTGFNMHQQQPRLFPGGPIQQDFMRSIQEVAVFAWALTGINGSLAEYSRGKPIGESIPPDGFPVWVPPDRSGNRSGDGSSAYGSSGSRSTTLPDPVSTGGGGPSPSTKLPFGDPGLGNGNGNGGGGGGGAHNGRSGGLKHFFQW</sequence>
<dbReference type="SMART" id="SM00091">
    <property type="entry name" value="PAS"/>
    <property type="match status" value="2"/>
</dbReference>
<reference evidence="3" key="1">
    <citation type="submission" date="2022-10" db="EMBL/GenBank/DDBJ databases">
        <title>Culturing micro-colonial fungi from biological soil crusts in the Mojave desert and describing Neophaeococcomyces mojavensis, and introducing the new genera and species Taxawa tesnikishii.</title>
        <authorList>
            <person name="Kurbessoian T."/>
            <person name="Stajich J.E."/>
        </authorList>
    </citation>
    <scope>NUCLEOTIDE SEQUENCE</scope>
    <source>
        <strain evidence="3">TK_1</strain>
    </source>
</reference>
<dbReference type="EMBL" id="JAPDRL010000001">
    <property type="protein sequence ID" value="KAJ9669803.1"/>
    <property type="molecule type" value="Genomic_DNA"/>
</dbReference>
<dbReference type="Pfam" id="PF08447">
    <property type="entry name" value="PAS_3"/>
    <property type="match status" value="1"/>
</dbReference>
<gene>
    <name evidence="3" type="ORF">H2201_000189</name>
</gene>
<feature type="compositionally biased region" description="Polar residues" evidence="1">
    <location>
        <begin position="306"/>
        <end position="324"/>
    </location>
</feature>
<dbReference type="Proteomes" id="UP001172684">
    <property type="component" value="Unassembled WGS sequence"/>
</dbReference>
<dbReference type="CDD" id="cd00130">
    <property type="entry name" value="PAS"/>
    <property type="match status" value="1"/>
</dbReference>
<name>A0ABQ9PAB2_9PEZI</name>
<evidence type="ECO:0000313" key="4">
    <source>
        <dbReference type="Proteomes" id="UP001172684"/>
    </source>
</evidence>
<feature type="region of interest" description="Disordered" evidence="1">
    <location>
        <begin position="487"/>
        <end position="575"/>
    </location>
</feature>
<feature type="region of interest" description="Disordered" evidence="1">
    <location>
        <begin position="228"/>
        <end position="355"/>
    </location>
</feature>
<evidence type="ECO:0000259" key="2">
    <source>
        <dbReference type="PROSITE" id="PS50112"/>
    </source>
</evidence>
<feature type="compositionally biased region" description="Acidic residues" evidence="1">
    <location>
        <begin position="236"/>
        <end position="258"/>
    </location>
</feature>
<protein>
    <recommendedName>
        <fullName evidence="2">PAS domain-containing protein</fullName>
    </recommendedName>
</protein>
<accession>A0ABQ9PAB2</accession>
<dbReference type="InterPro" id="IPR000014">
    <property type="entry name" value="PAS"/>
</dbReference>
<proteinExistence type="predicted"/>